<dbReference type="PANTHER" id="PTHR43004">
    <property type="entry name" value="TRK SYSTEM POTASSIUM UPTAKE PROTEIN"/>
    <property type="match status" value="1"/>
</dbReference>
<evidence type="ECO:0000256" key="1">
    <source>
        <dbReference type="ARBA" id="ARBA00001974"/>
    </source>
</evidence>
<organism evidence="6 7">
    <name type="scientific">Hyaloscypha hepaticicola</name>
    <dbReference type="NCBI Taxonomy" id="2082293"/>
    <lineage>
        <taxon>Eukaryota</taxon>
        <taxon>Fungi</taxon>
        <taxon>Dikarya</taxon>
        <taxon>Ascomycota</taxon>
        <taxon>Pezizomycotina</taxon>
        <taxon>Leotiomycetes</taxon>
        <taxon>Helotiales</taxon>
        <taxon>Hyaloscyphaceae</taxon>
        <taxon>Hyaloscypha</taxon>
    </lineage>
</organism>
<comment type="cofactor">
    <cofactor evidence="1">
        <name>FAD</name>
        <dbReference type="ChEBI" id="CHEBI:57692"/>
    </cofactor>
</comment>
<keyword evidence="7" id="KW-1185">Reference proteome</keyword>
<evidence type="ECO:0000256" key="2">
    <source>
        <dbReference type="ARBA" id="ARBA00022630"/>
    </source>
</evidence>
<gene>
    <name evidence="6" type="ORF">NA56DRAFT_393359</name>
</gene>
<dbReference type="STRING" id="1745343.A0A2J6PJU9"/>
<dbReference type="Gene3D" id="3.30.70.2450">
    <property type="match status" value="1"/>
</dbReference>
<dbReference type="Proteomes" id="UP000235672">
    <property type="component" value="Unassembled WGS sequence"/>
</dbReference>
<dbReference type="GO" id="GO:0016709">
    <property type="term" value="F:oxidoreductase activity, acting on paired donors, with incorporation or reduction of molecular oxygen, NAD(P)H as one donor, and incorporation of one atom of oxygen"/>
    <property type="evidence" value="ECO:0007669"/>
    <property type="project" value="UniProtKB-ARBA"/>
</dbReference>
<keyword evidence="2" id="KW-0285">Flavoprotein</keyword>
<dbReference type="InterPro" id="IPR002938">
    <property type="entry name" value="FAD-bd"/>
</dbReference>
<evidence type="ECO:0000256" key="4">
    <source>
        <dbReference type="ARBA" id="ARBA00023002"/>
    </source>
</evidence>
<evidence type="ECO:0000256" key="3">
    <source>
        <dbReference type="ARBA" id="ARBA00022827"/>
    </source>
</evidence>
<name>A0A2J6PJU9_9HELO</name>
<dbReference type="EMBL" id="KZ613523">
    <property type="protein sequence ID" value="PMD14284.1"/>
    <property type="molecule type" value="Genomic_DNA"/>
</dbReference>
<dbReference type="InterPro" id="IPR050641">
    <property type="entry name" value="RIFMO-like"/>
</dbReference>
<dbReference type="SUPFAM" id="SSF51905">
    <property type="entry name" value="FAD/NAD(P)-binding domain"/>
    <property type="match status" value="1"/>
</dbReference>
<keyword evidence="3" id="KW-0274">FAD</keyword>
<dbReference type="PRINTS" id="PR00420">
    <property type="entry name" value="RNGMNOXGNASE"/>
</dbReference>
<accession>A0A2J6PJU9</accession>
<dbReference type="Gene3D" id="3.50.50.60">
    <property type="entry name" value="FAD/NAD(P)-binding domain"/>
    <property type="match status" value="1"/>
</dbReference>
<dbReference type="InterPro" id="IPR036188">
    <property type="entry name" value="FAD/NAD-bd_sf"/>
</dbReference>
<evidence type="ECO:0000259" key="5">
    <source>
        <dbReference type="Pfam" id="PF01494"/>
    </source>
</evidence>
<evidence type="ECO:0000313" key="6">
    <source>
        <dbReference type="EMBL" id="PMD14284.1"/>
    </source>
</evidence>
<reference evidence="6 7" key="1">
    <citation type="submission" date="2016-05" db="EMBL/GenBank/DDBJ databases">
        <title>A degradative enzymes factory behind the ericoid mycorrhizal symbiosis.</title>
        <authorList>
            <consortium name="DOE Joint Genome Institute"/>
            <person name="Martino E."/>
            <person name="Morin E."/>
            <person name="Grelet G."/>
            <person name="Kuo A."/>
            <person name="Kohler A."/>
            <person name="Daghino S."/>
            <person name="Barry K."/>
            <person name="Choi C."/>
            <person name="Cichocki N."/>
            <person name="Clum A."/>
            <person name="Copeland A."/>
            <person name="Hainaut M."/>
            <person name="Haridas S."/>
            <person name="Labutti K."/>
            <person name="Lindquist E."/>
            <person name="Lipzen A."/>
            <person name="Khouja H.-R."/>
            <person name="Murat C."/>
            <person name="Ohm R."/>
            <person name="Olson A."/>
            <person name="Spatafora J."/>
            <person name="Veneault-Fourrey C."/>
            <person name="Henrissat B."/>
            <person name="Grigoriev I."/>
            <person name="Martin F."/>
            <person name="Perotto S."/>
        </authorList>
    </citation>
    <scope>NUCLEOTIDE SEQUENCE [LARGE SCALE GENOMIC DNA]</scope>
    <source>
        <strain evidence="6 7">UAMH 7357</strain>
    </source>
</reference>
<dbReference type="PANTHER" id="PTHR43004:SF19">
    <property type="entry name" value="BINDING MONOOXYGENASE, PUTATIVE (JCVI)-RELATED"/>
    <property type="match status" value="1"/>
</dbReference>
<feature type="domain" description="FAD-binding" evidence="5">
    <location>
        <begin position="2"/>
        <end position="341"/>
    </location>
</feature>
<sequence>MMQVLVVGAGPSGLALALLLAKAGIKTTLLDAAPKLDDRPRAAHYAPSAIRVLKAAGVLEDVRSAGLIPNHMTWRKVDGSVITSIKDVAQPSSPDALTVLPLNMLGEVLLRHCEENSNVTVLWNKKVMDVGSDEKGAWAVVEVEGGKEERWTADYICGCDGANSQVRKSLFGNEFPGKTWDAQIIATNVYYPLDKFGYDDINFIIDNEDYYMAAKITQDGLWRVSYGEDTRLTPEEVVAHQPAKYERMLPGNPKPGDYKLLNVGPYRIHQRMAPAFRVGRIMLAADAAHLCNPFGGLGLTGGLVDVGNLAECLVGMEKGWADDSILTKYDEIRRQKYQEVINPISSDNFLRVSATDPSQALVKDQFLMMVEKARTDKATREELDQGVFAVCHDFTQYYTKAGREASAAARL</sequence>
<proteinExistence type="predicted"/>
<keyword evidence="4" id="KW-0560">Oxidoreductase</keyword>
<dbReference type="Pfam" id="PF01494">
    <property type="entry name" value="FAD_binding_3"/>
    <property type="match status" value="1"/>
</dbReference>
<evidence type="ECO:0000313" key="7">
    <source>
        <dbReference type="Proteomes" id="UP000235672"/>
    </source>
</evidence>
<dbReference type="GO" id="GO:0071949">
    <property type="term" value="F:FAD binding"/>
    <property type="evidence" value="ECO:0007669"/>
    <property type="project" value="InterPro"/>
</dbReference>
<dbReference type="AlphaFoldDB" id="A0A2J6PJU9"/>
<protein>
    <submittedName>
        <fullName evidence="6">FAD/NAD(P)-binding domain-containing protein</fullName>
    </submittedName>
</protein>
<dbReference type="OrthoDB" id="10016252at2759"/>